<organism evidence="2">
    <name type="scientific">Drosophila melanogaster</name>
    <name type="common">Fruit fly</name>
    <dbReference type="NCBI Taxonomy" id="7227"/>
    <lineage>
        <taxon>Eukaryota</taxon>
        <taxon>Metazoa</taxon>
        <taxon>Ecdysozoa</taxon>
        <taxon>Arthropoda</taxon>
        <taxon>Hexapoda</taxon>
        <taxon>Insecta</taxon>
        <taxon>Pterygota</taxon>
        <taxon>Neoptera</taxon>
        <taxon>Endopterygota</taxon>
        <taxon>Diptera</taxon>
        <taxon>Brachycera</taxon>
        <taxon>Muscomorpha</taxon>
        <taxon>Ephydroidea</taxon>
        <taxon>Drosophilidae</taxon>
        <taxon>Drosophila</taxon>
        <taxon>Sophophora</taxon>
    </lineage>
</organism>
<proteinExistence type="predicted"/>
<dbReference type="EMBL" id="BK002861">
    <property type="protein sequence ID" value="DAA04366.1"/>
    <property type="molecule type" value="Genomic_DNA"/>
</dbReference>
<evidence type="ECO:0000256" key="1">
    <source>
        <dbReference type="SAM" id="MobiDB-lite"/>
    </source>
</evidence>
<gene>
    <name evidence="2" type="ORF">HDC15820</name>
</gene>
<feature type="region of interest" description="Disordered" evidence="1">
    <location>
        <begin position="142"/>
        <end position="164"/>
    </location>
</feature>
<accession>Q6IJ55</accession>
<sequence>MGHIEGTLSAPAYRLKTQPTVLLLLRQRDAVQRIFQLKSKPGDGKNNKDMSELKSNKDFRKFSDSIETCQRKRTPTQDHGMGHGCGRLWAGHLACGRIDIIAWSRQKFAGIHGTTTTVAGGNTIGSHFDDFVVIVGSANANANGDGDASTASSRPDQMSGDERRGNGLWEWVPIAMPVTCPLPNLHWHKSNAPIELTMESLHANELTRTRSNPSRNSQ</sequence>
<dbReference type="AlphaFoldDB" id="Q6IJ55"/>
<name>Q6IJ55_DROME</name>
<evidence type="ECO:0000313" key="2">
    <source>
        <dbReference type="EMBL" id="DAA04366.1"/>
    </source>
</evidence>
<protein>
    <submittedName>
        <fullName evidence="2">HDC15820</fullName>
    </submittedName>
</protein>
<reference evidence="2" key="1">
    <citation type="journal article" date="2003" name="Genome Biol.">
        <title>An integrated gene annotation and transcriptional profiling approach towards the full gene content of the Drosophila genome.</title>
        <authorList>
            <person name="Hild M."/>
            <person name="Beckmann B."/>
            <person name="Haas S.A."/>
            <person name="Koch B."/>
            <person name="Solovyev V."/>
            <person name="Busold C."/>
            <person name="Fellenberg K."/>
            <person name="Boutros M."/>
            <person name="Vingron M."/>
            <person name="Sauer F."/>
            <person name="Hoheisel J.D."/>
            <person name="Paro R."/>
        </authorList>
    </citation>
    <scope>NUCLEOTIDE SEQUENCE</scope>
</reference>